<name>A0ABV8MUJ9_9NEIS</name>
<dbReference type="EMBL" id="JBHSBU010000001">
    <property type="protein sequence ID" value="MFC4161055.1"/>
    <property type="molecule type" value="Genomic_DNA"/>
</dbReference>
<dbReference type="PANTHER" id="PTHR43228">
    <property type="entry name" value="TWO-COMPONENT RESPONSE REGULATOR"/>
    <property type="match status" value="1"/>
</dbReference>
<accession>A0ABV8MUJ9</accession>
<keyword evidence="1" id="KW-0597">Phosphoprotein</keyword>
<proteinExistence type="predicted"/>
<dbReference type="Pfam" id="PF00072">
    <property type="entry name" value="Response_reg"/>
    <property type="match status" value="1"/>
</dbReference>
<evidence type="ECO:0000256" key="1">
    <source>
        <dbReference type="PROSITE-ProRule" id="PRU00169"/>
    </source>
</evidence>
<evidence type="ECO:0000259" key="2">
    <source>
        <dbReference type="PROSITE" id="PS50110"/>
    </source>
</evidence>
<reference evidence="4" key="1">
    <citation type="journal article" date="2019" name="Int. J. Syst. Evol. Microbiol.">
        <title>The Global Catalogue of Microorganisms (GCM) 10K type strain sequencing project: providing services to taxonomists for standard genome sequencing and annotation.</title>
        <authorList>
            <consortium name="The Broad Institute Genomics Platform"/>
            <consortium name="The Broad Institute Genome Sequencing Center for Infectious Disease"/>
            <person name="Wu L."/>
            <person name="Ma J."/>
        </authorList>
    </citation>
    <scope>NUCLEOTIDE SEQUENCE [LARGE SCALE GENOMIC DNA]</scope>
    <source>
        <strain evidence="4">LMG 29894</strain>
    </source>
</reference>
<feature type="domain" description="Response regulatory" evidence="2">
    <location>
        <begin position="8"/>
        <end position="123"/>
    </location>
</feature>
<evidence type="ECO:0000313" key="4">
    <source>
        <dbReference type="Proteomes" id="UP001595791"/>
    </source>
</evidence>
<dbReference type="Gene3D" id="3.40.50.2300">
    <property type="match status" value="1"/>
</dbReference>
<feature type="modified residue" description="4-aspartylphosphate" evidence="1">
    <location>
        <position position="58"/>
    </location>
</feature>
<organism evidence="3 4">
    <name type="scientific">Chitinimonas lacunae</name>
    <dbReference type="NCBI Taxonomy" id="1963018"/>
    <lineage>
        <taxon>Bacteria</taxon>
        <taxon>Pseudomonadati</taxon>
        <taxon>Pseudomonadota</taxon>
        <taxon>Betaproteobacteria</taxon>
        <taxon>Neisseriales</taxon>
        <taxon>Chitinibacteraceae</taxon>
        <taxon>Chitinimonas</taxon>
    </lineage>
</organism>
<dbReference type="InterPro" id="IPR052048">
    <property type="entry name" value="ST_Response_Regulator"/>
</dbReference>
<gene>
    <name evidence="3" type="ORF">ACFOW7_17095</name>
</gene>
<dbReference type="PANTHER" id="PTHR43228:SF1">
    <property type="entry name" value="TWO-COMPONENT RESPONSE REGULATOR ARR22"/>
    <property type="match status" value="1"/>
</dbReference>
<dbReference type="SMART" id="SM00448">
    <property type="entry name" value="REC"/>
    <property type="match status" value="1"/>
</dbReference>
<dbReference type="SUPFAM" id="SSF52172">
    <property type="entry name" value="CheY-like"/>
    <property type="match status" value="1"/>
</dbReference>
<protein>
    <submittedName>
        <fullName evidence="3">Response regulator</fullName>
    </submittedName>
</protein>
<dbReference type="RefSeq" id="WP_378166560.1">
    <property type="nucleotide sequence ID" value="NZ_JBHSBU010000001.1"/>
</dbReference>
<sequence length="129" mass="13771">MAIGGKYTFVVIDDDALLRSLIQGILKDAGYELVAAAPNGEQGLKDCFERRPDFVMLDINLPGTGGLDVLKNLRRMANPPRVIMVSGEATMSHVRSALEHGANGFVVKPFNAARLLAAVEGALRSAPLP</sequence>
<comment type="caution">
    <text evidence="3">The sequence shown here is derived from an EMBL/GenBank/DDBJ whole genome shotgun (WGS) entry which is preliminary data.</text>
</comment>
<dbReference type="InterPro" id="IPR011006">
    <property type="entry name" value="CheY-like_superfamily"/>
</dbReference>
<evidence type="ECO:0000313" key="3">
    <source>
        <dbReference type="EMBL" id="MFC4161055.1"/>
    </source>
</evidence>
<dbReference type="PROSITE" id="PS50110">
    <property type="entry name" value="RESPONSE_REGULATORY"/>
    <property type="match status" value="1"/>
</dbReference>
<keyword evidence="4" id="KW-1185">Reference proteome</keyword>
<dbReference type="Proteomes" id="UP001595791">
    <property type="component" value="Unassembled WGS sequence"/>
</dbReference>
<dbReference type="InterPro" id="IPR001789">
    <property type="entry name" value="Sig_transdc_resp-reg_receiver"/>
</dbReference>